<dbReference type="EMBL" id="MHLW01000022">
    <property type="protein sequence ID" value="OGZ17894.1"/>
    <property type="molecule type" value="Genomic_DNA"/>
</dbReference>
<dbReference type="CDD" id="cd02644">
    <property type="entry name" value="R3H_jag"/>
    <property type="match status" value="1"/>
</dbReference>
<name>A0A1G2DW97_9BACT</name>
<accession>A0A1G2DW97</accession>
<dbReference type="InterPro" id="IPR034079">
    <property type="entry name" value="R3H_KhpB"/>
</dbReference>
<sequence>MLNQDDLNNIKRVIDEFFKKTSFEVETEVLNLQEKTIPVKIKTEDPKVLIGQNGQTLADIQHLLKAILSHQIPEQFYVDLDINDYKKKKIEYLKETAKEMANDVALNKKEKIMTPMPAYERRIIHLELAERKDIKTESIGEGTERRVAIRPYV</sequence>
<dbReference type="Gene3D" id="3.30.300.20">
    <property type="match status" value="1"/>
</dbReference>
<dbReference type="InterPro" id="IPR015946">
    <property type="entry name" value="KH_dom-like_a/b"/>
</dbReference>
<dbReference type="Gene3D" id="3.30.1370.50">
    <property type="entry name" value="R3H-like domain"/>
    <property type="match status" value="1"/>
</dbReference>
<dbReference type="PANTHER" id="PTHR35800:SF1">
    <property type="entry name" value="RNA-BINDING PROTEIN KHPB"/>
    <property type="match status" value="1"/>
</dbReference>
<dbReference type="InterPro" id="IPR001374">
    <property type="entry name" value="R3H_dom"/>
</dbReference>
<protein>
    <recommendedName>
        <fullName evidence="1">R3H domain-containing protein</fullName>
    </recommendedName>
</protein>
<dbReference type="Pfam" id="PF01424">
    <property type="entry name" value="R3H"/>
    <property type="match status" value="1"/>
</dbReference>
<dbReference type="PROSITE" id="PS51061">
    <property type="entry name" value="R3H"/>
    <property type="match status" value="1"/>
</dbReference>
<evidence type="ECO:0000259" key="1">
    <source>
        <dbReference type="PROSITE" id="PS51061"/>
    </source>
</evidence>
<dbReference type="InterPro" id="IPR036867">
    <property type="entry name" value="R3H_dom_sf"/>
</dbReference>
<evidence type="ECO:0000313" key="3">
    <source>
        <dbReference type="Proteomes" id="UP000178893"/>
    </source>
</evidence>
<comment type="caution">
    <text evidence="2">The sequence shown here is derived from an EMBL/GenBank/DDBJ whole genome shotgun (WGS) entry which is preliminary data.</text>
</comment>
<dbReference type="SUPFAM" id="SSF82708">
    <property type="entry name" value="R3H domain"/>
    <property type="match status" value="1"/>
</dbReference>
<organism evidence="2 3">
    <name type="scientific">Candidatus Nealsonbacteria bacterium RBG_13_37_56</name>
    <dbReference type="NCBI Taxonomy" id="1801661"/>
    <lineage>
        <taxon>Bacteria</taxon>
        <taxon>Candidatus Nealsoniibacteriota</taxon>
    </lineage>
</organism>
<dbReference type="SMART" id="SM00393">
    <property type="entry name" value="R3H"/>
    <property type="match status" value="1"/>
</dbReference>
<dbReference type="AlphaFoldDB" id="A0A1G2DW97"/>
<dbReference type="InterPro" id="IPR039247">
    <property type="entry name" value="KhpB"/>
</dbReference>
<evidence type="ECO:0000313" key="2">
    <source>
        <dbReference type="EMBL" id="OGZ17894.1"/>
    </source>
</evidence>
<dbReference type="Proteomes" id="UP000178893">
    <property type="component" value="Unassembled WGS sequence"/>
</dbReference>
<gene>
    <name evidence="2" type="ORF">A2V72_02975</name>
</gene>
<dbReference type="GO" id="GO:0003723">
    <property type="term" value="F:RNA binding"/>
    <property type="evidence" value="ECO:0007669"/>
    <property type="project" value="InterPro"/>
</dbReference>
<dbReference type="PANTHER" id="PTHR35800">
    <property type="entry name" value="PROTEIN JAG"/>
    <property type="match status" value="1"/>
</dbReference>
<reference evidence="2 3" key="1">
    <citation type="journal article" date="2016" name="Nat. Commun.">
        <title>Thousands of microbial genomes shed light on interconnected biogeochemical processes in an aquifer system.</title>
        <authorList>
            <person name="Anantharaman K."/>
            <person name="Brown C.T."/>
            <person name="Hug L.A."/>
            <person name="Sharon I."/>
            <person name="Castelle C.J."/>
            <person name="Probst A.J."/>
            <person name="Thomas B.C."/>
            <person name="Singh A."/>
            <person name="Wilkins M.J."/>
            <person name="Karaoz U."/>
            <person name="Brodie E.L."/>
            <person name="Williams K.H."/>
            <person name="Hubbard S.S."/>
            <person name="Banfield J.F."/>
        </authorList>
    </citation>
    <scope>NUCLEOTIDE SEQUENCE [LARGE SCALE GENOMIC DNA]</scope>
</reference>
<feature type="domain" description="R3H" evidence="1">
    <location>
        <begin position="87"/>
        <end position="153"/>
    </location>
</feature>
<proteinExistence type="predicted"/>